<feature type="compositionally biased region" description="Polar residues" evidence="2">
    <location>
        <begin position="195"/>
        <end position="206"/>
    </location>
</feature>
<dbReference type="Proteomes" id="UP000694388">
    <property type="component" value="Unplaced"/>
</dbReference>
<sequence length="362" mass="40961">MKLLPSLTLPFLLQTNYRGYRTRNHLKKTHDENNIVTFQVKSSRSVSRSYQVDSSKPSSRSPSLSPKYHQDSALEDQRRVQMGKVIRPRLGHDGGTASCETRLKSIKKPSPHCDVVLSSHGYERIRTKSYFQVDAAKEEAAVIIQAGYRGYLVRNNLKKKHQSATTIQTNYRGYRTRNHLKKTLDENNIVTFQVNSSQSGSRSYQVDSIKPSSRSPSLSPKCHQDSALEVQRRVQMGKVIRPRLGHDGGTASCETRLKSIKKPSPRCDVVVSSHGHEKSGMKSNLQVDRAKEEAAVIIQADYGGYLVRNNLRKKHQSATTIQTNYRGYRTRNHLKKTPDENDNVTLQDEPADYNVTNHVDSS</sequence>
<feature type="region of interest" description="Disordered" evidence="2">
    <location>
        <begin position="195"/>
        <end position="223"/>
    </location>
</feature>
<reference evidence="3" key="2">
    <citation type="submission" date="2025-09" db="UniProtKB">
        <authorList>
            <consortium name="Ensembl"/>
        </authorList>
    </citation>
    <scope>IDENTIFICATION</scope>
</reference>
<dbReference type="FunFam" id="1.20.5.190:FF:000055">
    <property type="entry name" value="Putative microtubule-associated protein futsch"/>
    <property type="match status" value="2"/>
</dbReference>
<keyword evidence="4" id="KW-1185">Reference proteome</keyword>
<reference evidence="3" key="1">
    <citation type="submission" date="2025-08" db="UniProtKB">
        <authorList>
            <consortium name="Ensembl"/>
        </authorList>
    </citation>
    <scope>IDENTIFICATION</scope>
</reference>
<dbReference type="InterPro" id="IPR027417">
    <property type="entry name" value="P-loop_NTPase"/>
</dbReference>
<organism evidence="3 4">
    <name type="scientific">Eptatretus burgeri</name>
    <name type="common">Inshore hagfish</name>
    <dbReference type="NCBI Taxonomy" id="7764"/>
    <lineage>
        <taxon>Eukaryota</taxon>
        <taxon>Metazoa</taxon>
        <taxon>Chordata</taxon>
        <taxon>Craniata</taxon>
        <taxon>Vertebrata</taxon>
        <taxon>Cyclostomata</taxon>
        <taxon>Myxini</taxon>
        <taxon>Myxiniformes</taxon>
        <taxon>Myxinidae</taxon>
        <taxon>Eptatretinae</taxon>
        <taxon>Eptatretus</taxon>
    </lineage>
</organism>
<dbReference type="InterPro" id="IPR052318">
    <property type="entry name" value="CellDiv_DevSignal_Domain"/>
</dbReference>
<keyword evidence="1" id="KW-0677">Repeat</keyword>
<dbReference type="InterPro" id="IPR000048">
    <property type="entry name" value="IQ_motif_EF-hand-BS"/>
</dbReference>
<proteinExistence type="predicted"/>
<name>A0A8C4R597_EPTBU</name>
<dbReference type="Pfam" id="PF00612">
    <property type="entry name" value="IQ"/>
    <property type="match status" value="3"/>
</dbReference>
<dbReference type="AlphaFoldDB" id="A0A8C4R597"/>
<feature type="region of interest" description="Disordered" evidence="2">
    <location>
        <begin position="334"/>
        <end position="362"/>
    </location>
</feature>
<feature type="compositionally biased region" description="Low complexity" evidence="2">
    <location>
        <begin position="208"/>
        <end position="220"/>
    </location>
</feature>
<dbReference type="SMART" id="SM00015">
    <property type="entry name" value="IQ"/>
    <property type="match status" value="5"/>
</dbReference>
<dbReference type="GeneTree" id="ENSGT00930000152771"/>
<evidence type="ECO:0000313" key="4">
    <source>
        <dbReference type="Proteomes" id="UP000694388"/>
    </source>
</evidence>
<feature type="compositionally biased region" description="Low complexity" evidence="2">
    <location>
        <begin position="54"/>
        <end position="66"/>
    </location>
</feature>
<dbReference type="Gene3D" id="1.20.5.190">
    <property type="match status" value="2"/>
</dbReference>
<evidence type="ECO:0000313" key="3">
    <source>
        <dbReference type="Ensembl" id="ENSEBUP00000025514.1"/>
    </source>
</evidence>
<dbReference type="SUPFAM" id="SSF52540">
    <property type="entry name" value="P-loop containing nucleoside triphosphate hydrolases"/>
    <property type="match status" value="1"/>
</dbReference>
<feature type="region of interest" description="Disordered" evidence="2">
    <location>
        <begin position="47"/>
        <end position="72"/>
    </location>
</feature>
<protein>
    <submittedName>
        <fullName evidence="3">Uncharacterized protein</fullName>
    </submittedName>
</protein>
<dbReference type="PANTHER" id="PTHR22590:SF5">
    <property type="entry name" value="MYOSIN MOTOR DOMAIN-CONTAINING PROTEIN"/>
    <property type="match status" value="1"/>
</dbReference>
<evidence type="ECO:0000256" key="1">
    <source>
        <dbReference type="ARBA" id="ARBA00022737"/>
    </source>
</evidence>
<dbReference type="PANTHER" id="PTHR22590">
    <property type="entry name" value="MYOSIN MOTOR DOMAIN-CONTAINING PROTEIN"/>
    <property type="match status" value="1"/>
</dbReference>
<evidence type="ECO:0000256" key="2">
    <source>
        <dbReference type="SAM" id="MobiDB-lite"/>
    </source>
</evidence>
<dbReference type="CDD" id="cd23767">
    <property type="entry name" value="IQCD"/>
    <property type="match status" value="4"/>
</dbReference>
<accession>A0A8C4R597</accession>
<dbReference type="PROSITE" id="PS50096">
    <property type="entry name" value="IQ"/>
    <property type="match status" value="4"/>
</dbReference>
<dbReference type="Ensembl" id="ENSEBUT00000026090.1">
    <property type="protein sequence ID" value="ENSEBUP00000025514.1"/>
    <property type="gene ID" value="ENSEBUG00000015730.1"/>
</dbReference>